<feature type="compositionally biased region" description="Polar residues" evidence="1">
    <location>
        <begin position="24"/>
        <end position="38"/>
    </location>
</feature>
<evidence type="ECO:0000313" key="3">
    <source>
        <dbReference type="Proteomes" id="UP000252458"/>
    </source>
</evidence>
<proteinExistence type="predicted"/>
<feature type="region of interest" description="Disordered" evidence="1">
    <location>
        <begin position="1"/>
        <end position="68"/>
    </location>
</feature>
<sequence>MTSRGSTRDTAACRAAAMPLPQHGTASGSRESIVTATRNAHAPPGRPARRIRCARTGSGSGPRAPFSA</sequence>
<accession>A0A365QGX7</accession>
<keyword evidence="3" id="KW-1185">Reference proteome</keyword>
<evidence type="ECO:0000256" key="1">
    <source>
        <dbReference type="SAM" id="MobiDB-lite"/>
    </source>
</evidence>
<gene>
    <name evidence="2" type="ORF">DPV79_40020</name>
</gene>
<name>A0A365QGX7_9BURK</name>
<dbReference type="Proteomes" id="UP000252458">
    <property type="component" value="Unassembled WGS sequence"/>
</dbReference>
<reference evidence="2 3" key="1">
    <citation type="submission" date="2018-06" db="EMBL/GenBank/DDBJ databases">
        <title>Draft genome sequence of Burkholderia reimsis strain BE51 isolated from a French agricultural soil.</title>
        <authorList>
            <person name="Esmaeel Q."/>
        </authorList>
    </citation>
    <scope>NUCLEOTIDE SEQUENCE [LARGE SCALE GENOMIC DNA]</scope>
    <source>
        <strain evidence="2 3">BE51</strain>
    </source>
</reference>
<evidence type="ECO:0000313" key="2">
    <source>
        <dbReference type="EMBL" id="RBB31916.1"/>
    </source>
</evidence>
<dbReference type="EMBL" id="QMFZ01000072">
    <property type="protein sequence ID" value="RBB31916.1"/>
    <property type="molecule type" value="Genomic_DNA"/>
</dbReference>
<dbReference type="AlphaFoldDB" id="A0A365QGX7"/>
<protein>
    <submittedName>
        <fullName evidence="2">Uncharacterized protein</fullName>
    </submittedName>
</protein>
<comment type="caution">
    <text evidence="2">The sequence shown here is derived from an EMBL/GenBank/DDBJ whole genome shotgun (WGS) entry which is preliminary data.</text>
</comment>
<organism evidence="2 3">
    <name type="scientific">Burkholderia reimsis</name>
    <dbReference type="NCBI Taxonomy" id="2234132"/>
    <lineage>
        <taxon>Bacteria</taxon>
        <taxon>Pseudomonadati</taxon>
        <taxon>Pseudomonadota</taxon>
        <taxon>Betaproteobacteria</taxon>
        <taxon>Burkholderiales</taxon>
        <taxon>Burkholderiaceae</taxon>
        <taxon>Burkholderia</taxon>
    </lineage>
</organism>